<dbReference type="EMBL" id="WNXQ01000006">
    <property type="protein sequence ID" value="MWB78754.1"/>
    <property type="molecule type" value="Genomic_DNA"/>
</dbReference>
<dbReference type="AlphaFoldDB" id="A0A844W7K5"/>
<dbReference type="PANTHER" id="PTHR34075">
    <property type="entry name" value="BLR3430 PROTEIN"/>
    <property type="match status" value="1"/>
</dbReference>
<accession>A0A844W7K5</accession>
<dbReference type="PANTHER" id="PTHR34075:SF5">
    <property type="entry name" value="BLR3430 PROTEIN"/>
    <property type="match status" value="1"/>
</dbReference>
<dbReference type="RefSeq" id="WP_160382969.1">
    <property type="nucleotide sequence ID" value="NZ_WNXQ01000006.1"/>
</dbReference>
<evidence type="ECO:0000313" key="3">
    <source>
        <dbReference type="Proteomes" id="UP000443843"/>
    </source>
</evidence>
<sequence length="110" mass="12076">MSAIRYQECRACGDRWALPRGLCRRCGSDDLAWQDSGGAGRVYSLTTQHRAPSRDFPVAPPWRIGLVDLDEGPRVMCHLDEAAAIGSRVRGGMREFAGAQVPWFAVAEEG</sequence>
<evidence type="ECO:0000259" key="1">
    <source>
        <dbReference type="Pfam" id="PF01796"/>
    </source>
</evidence>
<dbReference type="InterPro" id="IPR002878">
    <property type="entry name" value="ChsH2_C"/>
</dbReference>
<dbReference type="GO" id="GO:0003677">
    <property type="term" value="F:DNA binding"/>
    <property type="evidence" value="ECO:0007669"/>
    <property type="project" value="UniProtKB-KW"/>
</dbReference>
<dbReference type="Proteomes" id="UP000443843">
    <property type="component" value="Unassembled WGS sequence"/>
</dbReference>
<reference evidence="2 3" key="1">
    <citation type="submission" date="2019-11" db="EMBL/GenBank/DDBJ databases">
        <title>Pseudooceanicola pacifica sp. nov., isolated from deep-sea sediment of the Pacific Ocean.</title>
        <authorList>
            <person name="Lyu L."/>
        </authorList>
    </citation>
    <scope>NUCLEOTIDE SEQUENCE [LARGE SCALE GENOMIC DNA]</scope>
    <source>
        <strain evidence="2 3">216_PA32_1</strain>
    </source>
</reference>
<organism evidence="2 3">
    <name type="scientific">Pseudooceanicola pacificus</name>
    <dbReference type="NCBI Taxonomy" id="2676438"/>
    <lineage>
        <taxon>Bacteria</taxon>
        <taxon>Pseudomonadati</taxon>
        <taxon>Pseudomonadota</taxon>
        <taxon>Alphaproteobacteria</taxon>
        <taxon>Rhodobacterales</taxon>
        <taxon>Paracoccaceae</taxon>
        <taxon>Pseudooceanicola</taxon>
    </lineage>
</organism>
<proteinExistence type="predicted"/>
<gene>
    <name evidence="2" type="ORF">GLS40_12005</name>
</gene>
<keyword evidence="3" id="KW-1185">Reference proteome</keyword>
<dbReference type="InterPro" id="IPR052513">
    <property type="entry name" value="Thioester_dehydratase-like"/>
</dbReference>
<dbReference type="SUPFAM" id="SSF50249">
    <property type="entry name" value="Nucleic acid-binding proteins"/>
    <property type="match status" value="1"/>
</dbReference>
<dbReference type="InterPro" id="IPR012340">
    <property type="entry name" value="NA-bd_OB-fold"/>
</dbReference>
<evidence type="ECO:0000313" key="2">
    <source>
        <dbReference type="EMBL" id="MWB78754.1"/>
    </source>
</evidence>
<feature type="domain" description="ChsH2 C-terminal OB-fold" evidence="1">
    <location>
        <begin position="33"/>
        <end position="90"/>
    </location>
</feature>
<name>A0A844W7K5_9RHOB</name>
<comment type="caution">
    <text evidence="2">The sequence shown here is derived from an EMBL/GenBank/DDBJ whole genome shotgun (WGS) entry which is preliminary data.</text>
</comment>
<protein>
    <submittedName>
        <fullName evidence="2">DNA-binding protein</fullName>
    </submittedName>
</protein>
<dbReference type="Pfam" id="PF01796">
    <property type="entry name" value="OB_ChsH2_C"/>
    <property type="match status" value="1"/>
</dbReference>
<keyword evidence="2" id="KW-0238">DNA-binding</keyword>